<dbReference type="PANTHER" id="PTHR37734:SF1">
    <property type="entry name" value="LARGE RIBOSOMAL RNA SUBUNIT ACCUMULATION PROTEIN YCED HOMOLOG 2, CHLOROPLASTIC"/>
    <property type="match status" value="1"/>
</dbReference>
<dbReference type="InterPro" id="IPR003772">
    <property type="entry name" value="YceD"/>
</dbReference>
<name>A0ABS8VBK0_DATST</name>
<organism evidence="1 2">
    <name type="scientific">Datura stramonium</name>
    <name type="common">Jimsonweed</name>
    <name type="synonym">Common thornapple</name>
    <dbReference type="NCBI Taxonomy" id="4076"/>
    <lineage>
        <taxon>Eukaryota</taxon>
        <taxon>Viridiplantae</taxon>
        <taxon>Streptophyta</taxon>
        <taxon>Embryophyta</taxon>
        <taxon>Tracheophyta</taxon>
        <taxon>Spermatophyta</taxon>
        <taxon>Magnoliopsida</taxon>
        <taxon>eudicotyledons</taxon>
        <taxon>Gunneridae</taxon>
        <taxon>Pentapetalae</taxon>
        <taxon>asterids</taxon>
        <taxon>lamiids</taxon>
        <taxon>Solanales</taxon>
        <taxon>Solanaceae</taxon>
        <taxon>Solanoideae</taxon>
        <taxon>Datureae</taxon>
        <taxon>Datura</taxon>
    </lineage>
</organism>
<reference evidence="1 2" key="1">
    <citation type="journal article" date="2021" name="BMC Genomics">
        <title>Datura genome reveals duplications of psychoactive alkaloid biosynthetic genes and high mutation rate following tissue culture.</title>
        <authorList>
            <person name="Rajewski A."/>
            <person name="Carter-House D."/>
            <person name="Stajich J."/>
            <person name="Litt A."/>
        </authorList>
    </citation>
    <scope>NUCLEOTIDE SEQUENCE [LARGE SCALE GENOMIC DNA]</scope>
    <source>
        <strain evidence="1">AR-01</strain>
    </source>
</reference>
<dbReference type="Pfam" id="PF02620">
    <property type="entry name" value="YceD"/>
    <property type="match status" value="1"/>
</dbReference>
<dbReference type="EMBL" id="JACEIK010003923">
    <property type="protein sequence ID" value="MCD9643553.1"/>
    <property type="molecule type" value="Genomic_DNA"/>
</dbReference>
<dbReference type="InterPro" id="IPR044985">
    <property type="entry name" value="YceD_plant"/>
</dbReference>
<evidence type="ECO:0000313" key="1">
    <source>
        <dbReference type="EMBL" id="MCD9643553.1"/>
    </source>
</evidence>
<protein>
    <submittedName>
        <fullName evidence="1">Uncharacterized protein</fullName>
    </submittedName>
</protein>
<gene>
    <name evidence="1" type="ORF">HAX54_031136</name>
</gene>
<dbReference type="PANTHER" id="PTHR37734">
    <property type="entry name" value="LARGE RIBOSOMAL RNA SUBUNIT ACCUMULATION PROTEIN YCED HOMOLOG 2, CHLOROPLASTIC"/>
    <property type="match status" value="1"/>
</dbReference>
<proteinExistence type="predicted"/>
<sequence>MQDKLQVRILSPPNKWNIVHRDRRQPTTAPSCLYFPPRATKGNDFSLITKRSQKGCKGLVRISTSDGRWHGEWNSDYILSLRDLQLEDLAEDGQTNTQVSIKLSMHKHTGFGLSVDGRIMTCFTRKCSNCSSPYCREIDTSFKVWVLPSSKQKGSGDELPLLGWDDPSVIYVKPGFEAELDSLIQDTIRLATSVKETCSESCEKSEPKLQPLGKQNAASIDRRWSRLLELKKETNFHEISIAIESKAPESL</sequence>
<comment type="caution">
    <text evidence="1">The sequence shown here is derived from an EMBL/GenBank/DDBJ whole genome shotgun (WGS) entry which is preliminary data.</text>
</comment>
<keyword evidence="2" id="KW-1185">Reference proteome</keyword>
<evidence type="ECO:0000313" key="2">
    <source>
        <dbReference type="Proteomes" id="UP000823775"/>
    </source>
</evidence>
<dbReference type="Proteomes" id="UP000823775">
    <property type="component" value="Unassembled WGS sequence"/>
</dbReference>
<accession>A0ABS8VBK0</accession>